<feature type="domain" description="FAD linked oxidase N-terminal" evidence="2">
    <location>
        <begin position="61"/>
        <end position="119"/>
    </location>
</feature>
<organism evidence="3 4">
    <name type="scientific">Zostera marina</name>
    <name type="common">Eelgrass</name>
    <dbReference type="NCBI Taxonomy" id="29655"/>
    <lineage>
        <taxon>Eukaryota</taxon>
        <taxon>Viridiplantae</taxon>
        <taxon>Streptophyta</taxon>
        <taxon>Embryophyta</taxon>
        <taxon>Tracheophyta</taxon>
        <taxon>Spermatophyta</taxon>
        <taxon>Magnoliopsida</taxon>
        <taxon>Liliopsida</taxon>
        <taxon>Zosteraceae</taxon>
        <taxon>Zostera</taxon>
    </lineage>
</organism>
<dbReference type="InterPro" id="IPR036318">
    <property type="entry name" value="FAD-bd_PCMH-like_sf"/>
</dbReference>
<comment type="caution">
    <text evidence="3">The sequence shown here is derived from an EMBL/GenBank/DDBJ whole genome shotgun (WGS) entry which is preliminary data.</text>
</comment>
<dbReference type="Pfam" id="PF01565">
    <property type="entry name" value="FAD_binding_4"/>
    <property type="match status" value="1"/>
</dbReference>
<protein>
    <submittedName>
        <fullName evidence="3">UDP-N-acetylmuramate dehydrogenase</fullName>
    </submittedName>
</protein>
<accession>A0A0K9PYI1</accession>
<evidence type="ECO:0000259" key="2">
    <source>
        <dbReference type="Pfam" id="PF01565"/>
    </source>
</evidence>
<evidence type="ECO:0000256" key="1">
    <source>
        <dbReference type="SAM" id="MobiDB-lite"/>
    </source>
</evidence>
<dbReference type="Gene3D" id="3.30.43.10">
    <property type="entry name" value="Uridine Diphospho-n-acetylenolpyruvylglucosamine Reductase, domain 2"/>
    <property type="match status" value="1"/>
</dbReference>
<reference evidence="4" key="1">
    <citation type="journal article" date="2016" name="Nature">
        <title>The genome of the seagrass Zostera marina reveals angiosperm adaptation to the sea.</title>
        <authorList>
            <person name="Olsen J.L."/>
            <person name="Rouze P."/>
            <person name="Verhelst B."/>
            <person name="Lin Y.-C."/>
            <person name="Bayer T."/>
            <person name="Collen J."/>
            <person name="Dattolo E."/>
            <person name="De Paoli E."/>
            <person name="Dittami S."/>
            <person name="Maumus F."/>
            <person name="Michel G."/>
            <person name="Kersting A."/>
            <person name="Lauritano C."/>
            <person name="Lohaus R."/>
            <person name="Toepel M."/>
            <person name="Tonon T."/>
            <person name="Vanneste K."/>
            <person name="Amirebrahimi M."/>
            <person name="Brakel J."/>
            <person name="Bostroem C."/>
            <person name="Chovatia M."/>
            <person name="Grimwood J."/>
            <person name="Jenkins J.W."/>
            <person name="Jueterbock A."/>
            <person name="Mraz A."/>
            <person name="Stam W.T."/>
            <person name="Tice H."/>
            <person name="Bornberg-Bauer E."/>
            <person name="Green P.J."/>
            <person name="Pearson G.A."/>
            <person name="Procaccini G."/>
            <person name="Duarte C.M."/>
            <person name="Schmutz J."/>
            <person name="Reusch T.B.H."/>
            <person name="Van de Peer Y."/>
        </authorList>
    </citation>
    <scope>NUCLEOTIDE SEQUENCE [LARGE SCALE GENOMIC DNA]</scope>
    <source>
        <strain evidence="4">cv. Finnish</strain>
    </source>
</reference>
<name>A0A0K9PYI1_ZOSMR</name>
<sequence length="147" mass="16314">MGSARDVSSRRWVPRVRQSRGPVPVRQSRVRQSRRWVRHCIVDATSPRYSRDFGGMCLSHPAVVVRPTSSVEVSKVIQLCDSSSYLTVSPRGNGHSVSGQAMPVDSTNIYTTISLERWTEAKTTVDTKSDGGGCWYRKIAGNDTTRS</sequence>
<dbReference type="InterPro" id="IPR016167">
    <property type="entry name" value="FAD-bd_PCMH_sub1"/>
</dbReference>
<dbReference type="EMBL" id="LFYR01000585">
    <property type="protein sequence ID" value="KMZ73287.1"/>
    <property type="molecule type" value="Genomic_DNA"/>
</dbReference>
<dbReference type="SUPFAM" id="SSF56176">
    <property type="entry name" value="FAD-binding/transporter-associated domain-like"/>
    <property type="match status" value="1"/>
</dbReference>
<dbReference type="GO" id="GO:0050660">
    <property type="term" value="F:flavin adenine dinucleotide binding"/>
    <property type="evidence" value="ECO:0007669"/>
    <property type="project" value="InterPro"/>
</dbReference>
<gene>
    <name evidence="3" type="ORF">ZOSMA_14G00480</name>
</gene>
<dbReference type="Proteomes" id="UP000036987">
    <property type="component" value="Unassembled WGS sequence"/>
</dbReference>
<evidence type="ECO:0000313" key="3">
    <source>
        <dbReference type="EMBL" id="KMZ73287.1"/>
    </source>
</evidence>
<evidence type="ECO:0000313" key="4">
    <source>
        <dbReference type="Proteomes" id="UP000036987"/>
    </source>
</evidence>
<dbReference type="InterPro" id="IPR006094">
    <property type="entry name" value="Oxid_FAD_bind_N"/>
</dbReference>
<proteinExistence type="predicted"/>
<feature type="region of interest" description="Disordered" evidence="1">
    <location>
        <begin position="1"/>
        <end position="27"/>
    </location>
</feature>
<dbReference type="AlphaFoldDB" id="A0A0K9PYI1"/>
<keyword evidence="4" id="KW-1185">Reference proteome</keyword>